<gene>
    <name evidence="2" type="ORF">PR048_023155</name>
</gene>
<sequence length="272" mass="31392">MLRLTDPRYRYYTYIYISVWKMLLFFCAMLLAVYQNQPTKDTTVPFMFSDFLPSFESRHVLVVEVQPIMLWPNTSDVMPEANNIEMEAWPLAPVWVFVVHVVSAYLCYIFAKFACKIRIQVAGLALPVNLAVPVSISLLVVVCGLRNSDPCYFRGFLPDYMSFAAPDIYNLEDFIVGQHAWVWLLWLVSQMWITIHLCSPQADALASTDKLFVIPLYNSFLIDQSISMNRKRKDKDISIRREVGSTNNSILILRISEHCSKYQLLNNVLAHS</sequence>
<keyword evidence="3" id="KW-1185">Reference proteome</keyword>
<evidence type="ECO:0008006" key="4">
    <source>
        <dbReference type="Google" id="ProtNLM"/>
    </source>
</evidence>
<accession>A0ABQ9GTA5</accession>
<feature type="transmembrane region" description="Helical" evidence="1">
    <location>
        <begin position="123"/>
        <end position="142"/>
    </location>
</feature>
<evidence type="ECO:0000256" key="1">
    <source>
        <dbReference type="SAM" id="Phobius"/>
    </source>
</evidence>
<organism evidence="2 3">
    <name type="scientific">Dryococelus australis</name>
    <dbReference type="NCBI Taxonomy" id="614101"/>
    <lineage>
        <taxon>Eukaryota</taxon>
        <taxon>Metazoa</taxon>
        <taxon>Ecdysozoa</taxon>
        <taxon>Arthropoda</taxon>
        <taxon>Hexapoda</taxon>
        <taxon>Insecta</taxon>
        <taxon>Pterygota</taxon>
        <taxon>Neoptera</taxon>
        <taxon>Polyneoptera</taxon>
        <taxon>Phasmatodea</taxon>
        <taxon>Verophasmatodea</taxon>
        <taxon>Anareolatae</taxon>
        <taxon>Phasmatidae</taxon>
        <taxon>Eurycanthinae</taxon>
        <taxon>Dryococelus</taxon>
    </lineage>
</organism>
<keyword evidence="1" id="KW-1133">Transmembrane helix</keyword>
<dbReference type="EMBL" id="JARBHB010000009">
    <property type="protein sequence ID" value="KAJ8875260.1"/>
    <property type="molecule type" value="Genomic_DNA"/>
</dbReference>
<keyword evidence="1" id="KW-0472">Membrane</keyword>
<evidence type="ECO:0000313" key="3">
    <source>
        <dbReference type="Proteomes" id="UP001159363"/>
    </source>
</evidence>
<dbReference type="Proteomes" id="UP001159363">
    <property type="component" value="Chromosome 8"/>
</dbReference>
<feature type="transmembrane region" description="Helical" evidence="1">
    <location>
        <begin position="92"/>
        <end position="111"/>
    </location>
</feature>
<proteinExistence type="predicted"/>
<feature type="transmembrane region" description="Helical" evidence="1">
    <location>
        <begin position="12"/>
        <end position="34"/>
    </location>
</feature>
<protein>
    <recommendedName>
        <fullName evidence="4">Transmembrane protein</fullName>
    </recommendedName>
</protein>
<name>A0ABQ9GTA5_9NEOP</name>
<keyword evidence="1" id="KW-0812">Transmembrane</keyword>
<comment type="caution">
    <text evidence="2">The sequence shown here is derived from an EMBL/GenBank/DDBJ whole genome shotgun (WGS) entry which is preliminary data.</text>
</comment>
<reference evidence="2 3" key="1">
    <citation type="submission" date="2023-02" db="EMBL/GenBank/DDBJ databases">
        <title>LHISI_Scaffold_Assembly.</title>
        <authorList>
            <person name="Stuart O.P."/>
            <person name="Cleave R."/>
            <person name="Magrath M.J.L."/>
            <person name="Mikheyev A.S."/>
        </authorList>
    </citation>
    <scope>NUCLEOTIDE SEQUENCE [LARGE SCALE GENOMIC DNA]</scope>
    <source>
        <strain evidence="2">Daus_M_001</strain>
        <tissue evidence="2">Leg muscle</tissue>
    </source>
</reference>
<evidence type="ECO:0000313" key="2">
    <source>
        <dbReference type="EMBL" id="KAJ8875260.1"/>
    </source>
</evidence>